<dbReference type="InterPro" id="IPR015943">
    <property type="entry name" value="WD40/YVTN_repeat-like_dom_sf"/>
</dbReference>
<feature type="domain" description="Pyrrolo-quinoline quinone repeat" evidence="2">
    <location>
        <begin position="301"/>
        <end position="519"/>
    </location>
</feature>
<proteinExistence type="predicted"/>
<evidence type="ECO:0000313" key="3">
    <source>
        <dbReference type="EMBL" id="QDT53112.1"/>
    </source>
</evidence>
<dbReference type="KEGG" id="ccos:Pan44_11270"/>
<dbReference type="Pfam" id="PF13360">
    <property type="entry name" value="PQQ_2"/>
    <property type="match status" value="1"/>
</dbReference>
<sequence length="593" mass="64438">MAPMTSDPTAVAVAPGSPKLAWARWGLAFALTFSVLLVAPTRLVIVWMANSARESGLALLFLVVLAATSAVTWNLAKSLPEKWSSRTRPVVFGTWIVLLCVGVFVQSGPNSNRAIVAFLFAVGSLWVPWLAWFGFRPASLTRRVSEALLVAVGPLVLVSTVTVEAMRGDNTVDFAWTWSPPRDLAIAFPEPARPAVITTGFDPTPDDFPQFLGPARTGVIESGMRPVDWNENPPRELWRKQVGPAWSGFAVRGDFAFTQEQRGEEEAVACYRVKDGELMWMTKSPGRFASAMGGVGPRATPTIHADGRLYTVGATGALQCLDACSGQVHWSKQILADNEGVDHNHGICGSPLIVDDKVIVSPTGNASSSLVAYDRLTGDRVWQAGQSLASYSSPALLELRGRKQVVLHTQQVLEAHDPVTGALLWEFPWSNANVNNCSQPLVIDADNGRLLVTTGYGVGAALIEVAPGEPHWSVNTIWTAREMKTKFTTAVRVGEFIYGLDDGILACISLADGKRKWKTGRYNHGQVLLVGPTLLVQAEMGDLALVDPQPKKFVELVRIPMLKNKTWNNPTVAGKYLLVRNGEEAVCLEWPVR</sequence>
<dbReference type="AlphaFoldDB" id="A0A517SAG8"/>
<dbReference type="InterPro" id="IPR018391">
    <property type="entry name" value="PQQ_b-propeller_rpt"/>
</dbReference>
<dbReference type="OrthoDB" id="7051554at2"/>
<dbReference type="SUPFAM" id="SSF50998">
    <property type="entry name" value="Quinoprotein alcohol dehydrogenase-like"/>
    <property type="match status" value="1"/>
</dbReference>
<dbReference type="PANTHER" id="PTHR34512:SF30">
    <property type="entry name" value="OUTER MEMBRANE PROTEIN ASSEMBLY FACTOR BAMB"/>
    <property type="match status" value="1"/>
</dbReference>
<feature type="transmembrane region" description="Helical" evidence="1">
    <location>
        <begin position="55"/>
        <end position="76"/>
    </location>
</feature>
<reference evidence="3 4" key="1">
    <citation type="submission" date="2019-02" db="EMBL/GenBank/DDBJ databases">
        <title>Deep-cultivation of Planctomycetes and their phenomic and genomic characterization uncovers novel biology.</title>
        <authorList>
            <person name="Wiegand S."/>
            <person name="Jogler M."/>
            <person name="Boedeker C."/>
            <person name="Pinto D."/>
            <person name="Vollmers J."/>
            <person name="Rivas-Marin E."/>
            <person name="Kohn T."/>
            <person name="Peeters S.H."/>
            <person name="Heuer A."/>
            <person name="Rast P."/>
            <person name="Oberbeckmann S."/>
            <person name="Bunk B."/>
            <person name="Jeske O."/>
            <person name="Meyerdierks A."/>
            <person name="Storesund J.E."/>
            <person name="Kallscheuer N."/>
            <person name="Luecker S."/>
            <person name="Lage O.M."/>
            <person name="Pohl T."/>
            <person name="Merkel B.J."/>
            <person name="Hornburger P."/>
            <person name="Mueller R.-W."/>
            <person name="Bruemmer F."/>
            <person name="Labrenz M."/>
            <person name="Spormann A.M."/>
            <person name="Op den Camp H."/>
            <person name="Overmann J."/>
            <person name="Amann R."/>
            <person name="Jetten M.S.M."/>
            <person name="Mascher T."/>
            <person name="Medema M.H."/>
            <person name="Devos D.P."/>
            <person name="Kaster A.-K."/>
            <person name="Ovreas L."/>
            <person name="Rohde M."/>
            <person name="Galperin M.Y."/>
            <person name="Jogler C."/>
        </authorList>
    </citation>
    <scope>NUCLEOTIDE SEQUENCE [LARGE SCALE GENOMIC DNA]</scope>
    <source>
        <strain evidence="3 4">Pan44</strain>
    </source>
</reference>
<keyword evidence="1" id="KW-0472">Membrane</keyword>
<protein>
    <submittedName>
        <fullName evidence="3">Outer membrane biogenesis protein BamB</fullName>
    </submittedName>
</protein>
<feature type="transmembrane region" description="Helical" evidence="1">
    <location>
        <begin position="114"/>
        <end position="135"/>
    </location>
</feature>
<evidence type="ECO:0000256" key="1">
    <source>
        <dbReference type="SAM" id="Phobius"/>
    </source>
</evidence>
<keyword evidence="1" id="KW-1133">Transmembrane helix</keyword>
<feature type="transmembrane region" description="Helical" evidence="1">
    <location>
        <begin position="88"/>
        <end position="108"/>
    </location>
</feature>
<dbReference type="InterPro" id="IPR011047">
    <property type="entry name" value="Quinoprotein_ADH-like_sf"/>
</dbReference>
<dbReference type="SMART" id="SM00564">
    <property type="entry name" value="PQQ"/>
    <property type="match status" value="3"/>
</dbReference>
<accession>A0A517SAG8</accession>
<keyword evidence="4" id="KW-1185">Reference proteome</keyword>
<gene>
    <name evidence="3" type="ORF">Pan44_11270</name>
</gene>
<evidence type="ECO:0000259" key="2">
    <source>
        <dbReference type="Pfam" id="PF13360"/>
    </source>
</evidence>
<dbReference type="Proteomes" id="UP000315700">
    <property type="component" value="Chromosome"/>
</dbReference>
<dbReference type="InParanoid" id="A0A517SAG8"/>
<evidence type="ECO:0000313" key="4">
    <source>
        <dbReference type="Proteomes" id="UP000315700"/>
    </source>
</evidence>
<dbReference type="FunCoup" id="A0A517SAG8">
    <property type="interactions" value="19"/>
</dbReference>
<dbReference type="InterPro" id="IPR002372">
    <property type="entry name" value="PQQ_rpt_dom"/>
</dbReference>
<name>A0A517SAG8_9PLAN</name>
<dbReference type="PANTHER" id="PTHR34512">
    <property type="entry name" value="CELL SURFACE PROTEIN"/>
    <property type="match status" value="1"/>
</dbReference>
<feature type="transmembrane region" description="Helical" evidence="1">
    <location>
        <begin position="27"/>
        <end position="49"/>
    </location>
</feature>
<organism evidence="3 4">
    <name type="scientific">Caulifigura coniformis</name>
    <dbReference type="NCBI Taxonomy" id="2527983"/>
    <lineage>
        <taxon>Bacteria</taxon>
        <taxon>Pseudomonadati</taxon>
        <taxon>Planctomycetota</taxon>
        <taxon>Planctomycetia</taxon>
        <taxon>Planctomycetales</taxon>
        <taxon>Planctomycetaceae</taxon>
        <taxon>Caulifigura</taxon>
    </lineage>
</organism>
<dbReference type="EMBL" id="CP036271">
    <property type="protein sequence ID" value="QDT53112.1"/>
    <property type="molecule type" value="Genomic_DNA"/>
</dbReference>
<dbReference type="Gene3D" id="2.130.10.10">
    <property type="entry name" value="YVTN repeat-like/Quinoprotein amine dehydrogenase"/>
    <property type="match status" value="1"/>
</dbReference>
<keyword evidence="1" id="KW-0812">Transmembrane</keyword>